<sequence>MSAFSVPKPLRSIITNTSSFPSGSLLKAFSTRNTHNFSSSRGSCIPGKCFDATTISTGLPFTSRKSCRKDLPVSAASFTESSDRSDTLNSSRHLIAFVNFLTASSTENLRSLRNQKIISSSSLPFLPTGRS</sequence>
<evidence type="ECO:0000313" key="1">
    <source>
        <dbReference type="EMBL" id="MBA4652685.1"/>
    </source>
</evidence>
<proteinExistence type="predicted"/>
<organism evidence="1">
    <name type="scientific">Opuntia streptacantha</name>
    <name type="common">Prickly pear cactus</name>
    <name type="synonym">Opuntia cardona</name>
    <dbReference type="NCBI Taxonomy" id="393608"/>
    <lineage>
        <taxon>Eukaryota</taxon>
        <taxon>Viridiplantae</taxon>
        <taxon>Streptophyta</taxon>
        <taxon>Embryophyta</taxon>
        <taxon>Tracheophyta</taxon>
        <taxon>Spermatophyta</taxon>
        <taxon>Magnoliopsida</taxon>
        <taxon>eudicotyledons</taxon>
        <taxon>Gunneridae</taxon>
        <taxon>Pentapetalae</taxon>
        <taxon>Caryophyllales</taxon>
        <taxon>Cactineae</taxon>
        <taxon>Cactaceae</taxon>
        <taxon>Opuntioideae</taxon>
        <taxon>Opuntia</taxon>
    </lineage>
</organism>
<dbReference type="AlphaFoldDB" id="A0A7C9E0M3"/>
<protein>
    <submittedName>
        <fullName evidence="1">Uncharacterized protein</fullName>
    </submittedName>
</protein>
<reference evidence="1" key="2">
    <citation type="submission" date="2020-07" db="EMBL/GenBank/DDBJ databases">
        <authorList>
            <person name="Vera ALvarez R."/>
            <person name="Arias-Moreno D.M."/>
            <person name="Jimenez-Jacinto V."/>
            <person name="Jimenez-Bremont J.F."/>
            <person name="Swaminathan K."/>
            <person name="Moose S.P."/>
            <person name="Guerrero-Gonzalez M.L."/>
            <person name="Marino-Ramirez L."/>
            <person name="Landsman D."/>
            <person name="Rodriguez-Kessler M."/>
            <person name="Delgado-Sanchez P."/>
        </authorList>
    </citation>
    <scope>NUCLEOTIDE SEQUENCE</scope>
    <source>
        <tissue evidence="1">Cladode</tissue>
    </source>
</reference>
<accession>A0A7C9E0M3</accession>
<dbReference type="EMBL" id="GISG01175423">
    <property type="protein sequence ID" value="MBA4652685.1"/>
    <property type="molecule type" value="Transcribed_RNA"/>
</dbReference>
<name>A0A7C9E0M3_OPUST</name>
<reference evidence="1" key="1">
    <citation type="journal article" date="2013" name="J. Plant Res.">
        <title>Effect of fungi and light on seed germination of three Opuntia species from semiarid lands of central Mexico.</title>
        <authorList>
            <person name="Delgado-Sanchez P."/>
            <person name="Jimenez-Bremont J.F."/>
            <person name="Guerrero-Gonzalez Mde L."/>
            <person name="Flores J."/>
        </authorList>
    </citation>
    <scope>NUCLEOTIDE SEQUENCE</scope>
    <source>
        <tissue evidence="1">Cladode</tissue>
    </source>
</reference>